<dbReference type="SMART" id="SM00345">
    <property type="entry name" value="HTH_GNTR"/>
    <property type="match status" value="1"/>
</dbReference>
<evidence type="ECO:0000256" key="3">
    <source>
        <dbReference type="ARBA" id="ARBA00023163"/>
    </source>
</evidence>
<protein>
    <submittedName>
        <fullName evidence="6">GntR family transcriptional regulator</fullName>
    </submittedName>
</protein>
<dbReference type="SUPFAM" id="SSF48008">
    <property type="entry name" value="GntR ligand-binding domain-like"/>
    <property type="match status" value="1"/>
</dbReference>
<evidence type="ECO:0000313" key="6">
    <source>
        <dbReference type="EMBL" id="WWT53461.1"/>
    </source>
</evidence>
<dbReference type="EMBL" id="CP146369">
    <property type="protein sequence ID" value="WWT53461.1"/>
    <property type="molecule type" value="Genomic_DNA"/>
</dbReference>
<evidence type="ECO:0000313" key="7">
    <source>
        <dbReference type="Proteomes" id="UP001363460"/>
    </source>
</evidence>
<dbReference type="InterPro" id="IPR036388">
    <property type="entry name" value="WH-like_DNA-bd_sf"/>
</dbReference>
<keyword evidence="1" id="KW-0805">Transcription regulation</keyword>
<gene>
    <name evidence="6" type="ORF">V8J38_09275</name>
</gene>
<feature type="region of interest" description="Disordered" evidence="4">
    <location>
        <begin position="230"/>
        <end position="260"/>
    </location>
</feature>
<evidence type="ECO:0000256" key="2">
    <source>
        <dbReference type="ARBA" id="ARBA00023125"/>
    </source>
</evidence>
<dbReference type="SMART" id="SM00895">
    <property type="entry name" value="FCD"/>
    <property type="match status" value="1"/>
</dbReference>
<sequence>MNQVKSPGMSVDYEKETAPPTLKAHVLRRLRDAIIAGRYKPGDRLNESKLARDFEISRIPIREALMTLQEQGLVMNHERRGMFVTMLEEEDVQRINSLRVVLEAEALKLCRIHMTPEEAARLTALVNEMEAWEQGAEMEAAALDLAFHREVWRASGNPYLVKALDALATVLFAHKALENASVETKQWRLHHHRELLDVALGRSEVSPEDAVIAHLRTGYENPDRYASHTLEGRGVAPSKSDAPTHQALGKIKTDKGKKNE</sequence>
<dbReference type="CDD" id="cd07377">
    <property type="entry name" value="WHTH_GntR"/>
    <property type="match status" value="1"/>
</dbReference>
<dbReference type="InterPro" id="IPR008920">
    <property type="entry name" value="TF_FadR/GntR_C"/>
</dbReference>
<organism evidence="6 7">
    <name type="scientific">Brevundimonas olei</name>
    <dbReference type="NCBI Taxonomy" id="657642"/>
    <lineage>
        <taxon>Bacteria</taxon>
        <taxon>Pseudomonadati</taxon>
        <taxon>Pseudomonadota</taxon>
        <taxon>Alphaproteobacteria</taxon>
        <taxon>Caulobacterales</taxon>
        <taxon>Caulobacteraceae</taxon>
        <taxon>Brevundimonas</taxon>
    </lineage>
</organism>
<dbReference type="Pfam" id="PF07729">
    <property type="entry name" value="FCD"/>
    <property type="match status" value="1"/>
</dbReference>
<dbReference type="InterPro" id="IPR036390">
    <property type="entry name" value="WH_DNA-bd_sf"/>
</dbReference>
<dbReference type="InterPro" id="IPR011711">
    <property type="entry name" value="GntR_C"/>
</dbReference>
<dbReference type="PRINTS" id="PR00035">
    <property type="entry name" value="HTHGNTR"/>
</dbReference>
<dbReference type="Gene3D" id="1.10.10.10">
    <property type="entry name" value="Winged helix-like DNA-binding domain superfamily/Winged helix DNA-binding domain"/>
    <property type="match status" value="1"/>
</dbReference>
<feature type="compositionally biased region" description="Basic and acidic residues" evidence="4">
    <location>
        <begin position="251"/>
        <end position="260"/>
    </location>
</feature>
<evidence type="ECO:0000256" key="4">
    <source>
        <dbReference type="SAM" id="MobiDB-lite"/>
    </source>
</evidence>
<dbReference type="Proteomes" id="UP001363460">
    <property type="component" value="Chromosome"/>
</dbReference>
<proteinExistence type="predicted"/>
<name>A0ABZ2I746_9CAUL</name>
<accession>A0ABZ2I746</accession>
<evidence type="ECO:0000256" key="1">
    <source>
        <dbReference type="ARBA" id="ARBA00023015"/>
    </source>
</evidence>
<keyword evidence="3" id="KW-0804">Transcription</keyword>
<dbReference type="Gene3D" id="1.20.120.530">
    <property type="entry name" value="GntR ligand-binding domain-like"/>
    <property type="match status" value="1"/>
</dbReference>
<dbReference type="InterPro" id="IPR000524">
    <property type="entry name" value="Tscrpt_reg_HTH_GntR"/>
</dbReference>
<keyword evidence="2" id="KW-0238">DNA-binding</keyword>
<dbReference type="PROSITE" id="PS50949">
    <property type="entry name" value="HTH_GNTR"/>
    <property type="match status" value="1"/>
</dbReference>
<dbReference type="SUPFAM" id="SSF46785">
    <property type="entry name" value="Winged helix' DNA-binding domain"/>
    <property type="match status" value="1"/>
</dbReference>
<keyword evidence="7" id="KW-1185">Reference proteome</keyword>
<evidence type="ECO:0000259" key="5">
    <source>
        <dbReference type="PROSITE" id="PS50949"/>
    </source>
</evidence>
<dbReference type="PANTHER" id="PTHR43537">
    <property type="entry name" value="TRANSCRIPTIONAL REGULATOR, GNTR FAMILY"/>
    <property type="match status" value="1"/>
</dbReference>
<reference evidence="6 7" key="1">
    <citation type="submission" date="2024-02" db="EMBL/GenBank/DDBJ databases">
        <title>Distribution and functional of Brevundimonas-related endobacteria within Verticillium dahliae.</title>
        <authorList>
            <person name="Zeng H."/>
        </authorList>
    </citation>
    <scope>NUCLEOTIDE SEQUENCE [LARGE SCALE GENOMIC DNA]</scope>
    <source>
        <strain evidence="6 7">TRM 44200</strain>
    </source>
</reference>
<feature type="domain" description="HTH gntR-type" evidence="5">
    <location>
        <begin position="20"/>
        <end position="87"/>
    </location>
</feature>
<dbReference type="Pfam" id="PF00392">
    <property type="entry name" value="GntR"/>
    <property type="match status" value="1"/>
</dbReference>
<dbReference type="RefSeq" id="WP_338575200.1">
    <property type="nucleotide sequence ID" value="NZ_CP146369.1"/>
</dbReference>
<dbReference type="PANTHER" id="PTHR43537:SF5">
    <property type="entry name" value="UXU OPERON TRANSCRIPTIONAL REGULATOR"/>
    <property type="match status" value="1"/>
</dbReference>